<dbReference type="InterPro" id="IPR009061">
    <property type="entry name" value="DNA-bd_dom_put_sf"/>
</dbReference>
<dbReference type="Proteomes" id="UP001597215">
    <property type="component" value="Unassembled WGS sequence"/>
</dbReference>
<proteinExistence type="predicted"/>
<sequence>MQNDQSLIEYQSDTRNCCTILCGTSQFSATDLPGWVHEPAQAVQRRKLTVLDQSEGLLTVDDIAAYLRVSTKTVRRQIAAGHISAIRIGRLIRVSAEELMRLTGIKYNRVISNK</sequence>
<dbReference type="InterPro" id="IPR010093">
    <property type="entry name" value="SinI_DNA-bd"/>
</dbReference>
<evidence type="ECO:0000313" key="2">
    <source>
        <dbReference type="EMBL" id="MFD1767658.1"/>
    </source>
</evidence>
<organism evidence="2 3">
    <name type="scientific">Sphingorhabdus buctiana</name>
    <dbReference type="NCBI Taxonomy" id="1508805"/>
    <lineage>
        <taxon>Bacteria</taxon>
        <taxon>Pseudomonadati</taxon>
        <taxon>Pseudomonadota</taxon>
        <taxon>Alphaproteobacteria</taxon>
        <taxon>Sphingomonadales</taxon>
        <taxon>Sphingomonadaceae</taxon>
        <taxon>Sphingorhabdus</taxon>
    </lineage>
</organism>
<keyword evidence="3" id="KW-1185">Reference proteome</keyword>
<evidence type="ECO:0000259" key="1">
    <source>
        <dbReference type="Pfam" id="PF12728"/>
    </source>
</evidence>
<name>A0ABW4MF35_9SPHN</name>
<gene>
    <name evidence="2" type="ORF">ACFSAG_12495</name>
</gene>
<dbReference type="InterPro" id="IPR041657">
    <property type="entry name" value="HTH_17"/>
</dbReference>
<reference evidence="3" key="1">
    <citation type="journal article" date="2019" name="Int. J. Syst. Evol. Microbiol.">
        <title>The Global Catalogue of Microorganisms (GCM) 10K type strain sequencing project: providing services to taxonomists for standard genome sequencing and annotation.</title>
        <authorList>
            <consortium name="The Broad Institute Genomics Platform"/>
            <consortium name="The Broad Institute Genome Sequencing Center for Infectious Disease"/>
            <person name="Wu L."/>
            <person name="Ma J."/>
        </authorList>
    </citation>
    <scope>NUCLEOTIDE SEQUENCE [LARGE SCALE GENOMIC DNA]</scope>
    <source>
        <strain evidence="3">CGMCC 1.12449</strain>
    </source>
</reference>
<evidence type="ECO:0000313" key="3">
    <source>
        <dbReference type="Proteomes" id="UP001597215"/>
    </source>
</evidence>
<dbReference type="Pfam" id="PF12728">
    <property type="entry name" value="HTH_17"/>
    <property type="match status" value="1"/>
</dbReference>
<accession>A0ABW4MF35</accession>
<feature type="domain" description="Helix-turn-helix" evidence="1">
    <location>
        <begin position="57"/>
        <end position="101"/>
    </location>
</feature>
<comment type="caution">
    <text evidence="2">The sequence shown here is derived from an EMBL/GenBank/DDBJ whole genome shotgun (WGS) entry which is preliminary data.</text>
</comment>
<dbReference type="NCBIfam" id="TIGR01764">
    <property type="entry name" value="excise"/>
    <property type="match status" value="1"/>
</dbReference>
<dbReference type="SUPFAM" id="SSF46955">
    <property type="entry name" value="Putative DNA-binding domain"/>
    <property type="match status" value="1"/>
</dbReference>
<dbReference type="RefSeq" id="WP_381515301.1">
    <property type="nucleotide sequence ID" value="NZ_JBHUEL010000010.1"/>
</dbReference>
<dbReference type="EMBL" id="JBHUEL010000010">
    <property type="protein sequence ID" value="MFD1767658.1"/>
    <property type="molecule type" value="Genomic_DNA"/>
</dbReference>
<protein>
    <submittedName>
        <fullName evidence="2">Helix-turn-helix domain-containing protein</fullName>
    </submittedName>
</protein>